<dbReference type="BioCyc" id="MTUB1310114:G13A2-1392-MONOMER"/>
<feature type="compositionally biased region" description="Basic and acidic residues" evidence="1">
    <location>
        <begin position="143"/>
        <end position="179"/>
    </location>
</feature>
<dbReference type="KEGG" id="mtuc:J113_09340"/>
<keyword evidence="2" id="KW-0472">Membrane</keyword>
<protein>
    <recommendedName>
        <fullName evidence="5">Lipoprotein LprD</fullName>
    </recommendedName>
</protein>
<sequence>MSTTRRRRPALIALVIIATCGCLALGWWQWTRFQSTSGTFQNLGYALQWPLFAWFCVYAYRNFVRYEETPPQPPTARRRRDTCRIAARAAEAGAAATRRSRTTGIQRLPSRASQGRWPGSRTGPPHDRTRNARGAARRACHRRREDSHRFARLPDHGVDDGPLAHRTVLRDRGPLRRQG</sequence>
<dbReference type="HOGENOM" id="CLU_122754_0_0_11"/>
<feature type="region of interest" description="Disordered" evidence="1">
    <location>
        <begin position="91"/>
        <end position="179"/>
    </location>
</feature>
<dbReference type="AlphaFoldDB" id="R4M593"/>
<feature type="transmembrane region" description="Helical" evidence="2">
    <location>
        <begin position="42"/>
        <end position="60"/>
    </location>
</feature>
<dbReference type="EMBL" id="CP005386">
    <property type="protein sequence ID" value="AGL26829.1"/>
    <property type="molecule type" value="Genomic_DNA"/>
</dbReference>
<name>R4M593_MYCTX</name>
<gene>
    <name evidence="3" type="ORF">J113_09340</name>
</gene>
<feature type="transmembrane region" description="Helical" evidence="2">
    <location>
        <begin position="12"/>
        <end position="30"/>
    </location>
</feature>
<reference evidence="3 4" key="1">
    <citation type="journal article" date="2013" name="Genome Announc.">
        <title>Whole-Genome Sequences of Four Clinical Isolates of Mycobacterium tuberculosis from Tamil Nadu, South India.</title>
        <authorList>
            <person name="Narayanan S."/>
            <person name="Deshpande U."/>
        </authorList>
    </citation>
    <scope>NUCLEOTIDE SEQUENCE [LARGE SCALE GENOMIC DNA]</scope>
    <source>
        <strain evidence="3 4">CAS/NITR204</strain>
    </source>
</reference>
<accession>R4M593</accession>
<evidence type="ECO:0000313" key="4">
    <source>
        <dbReference type="Proteomes" id="UP000013548"/>
    </source>
</evidence>
<keyword evidence="2" id="KW-0812">Transmembrane</keyword>
<evidence type="ECO:0000313" key="3">
    <source>
        <dbReference type="EMBL" id="AGL26829.1"/>
    </source>
</evidence>
<keyword evidence="2" id="KW-1133">Transmembrane helix</keyword>
<evidence type="ECO:0000256" key="2">
    <source>
        <dbReference type="SAM" id="Phobius"/>
    </source>
</evidence>
<evidence type="ECO:0008006" key="5">
    <source>
        <dbReference type="Google" id="ProtNLM"/>
    </source>
</evidence>
<organism evidence="3 4">
    <name type="scientific">Mycobacterium tuberculosis CAS/NITR204</name>
    <dbReference type="NCBI Taxonomy" id="1310114"/>
    <lineage>
        <taxon>Bacteria</taxon>
        <taxon>Bacillati</taxon>
        <taxon>Actinomycetota</taxon>
        <taxon>Actinomycetes</taxon>
        <taxon>Mycobacteriales</taxon>
        <taxon>Mycobacteriaceae</taxon>
        <taxon>Mycobacterium</taxon>
        <taxon>Mycobacterium tuberculosis complex</taxon>
    </lineage>
</organism>
<evidence type="ECO:0000256" key="1">
    <source>
        <dbReference type="SAM" id="MobiDB-lite"/>
    </source>
</evidence>
<dbReference type="PROSITE" id="PS51257">
    <property type="entry name" value="PROKAR_LIPOPROTEIN"/>
    <property type="match status" value="1"/>
</dbReference>
<dbReference type="Proteomes" id="UP000013548">
    <property type="component" value="Chromosome"/>
</dbReference>
<proteinExistence type="predicted"/>